<dbReference type="SUPFAM" id="SSF143990">
    <property type="entry name" value="YbiA-like"/>
    <property type="match status" value="1"/>
</dbReference>
<feature type="region of interest" description="Disordered" evidence="1">
    <location>
        <begin position="63"/>
        <end position="83"/>
    </location>
</feature>
<evidence type="ECO:0000313" key="3">
    <source>
        <dbReference type="EMBL" id="KAK5965317.1"/>
    </source>
</evidence>
<protein>
    <recommendedName>
        <fullName evidence="2">NADAR domain-containing protein</fullName>
    </recommendedName>
</protein>
<name>A0AAN8ESX8_TRICO</name>
<dbReference type="InterPro" id="IPR037238">
    <property type="entry name" value="YbiA-like_sf"/>
</dbReference>
<evidence type="ECO:0000259" key="2">
    <source>
        <dbReference type="Pfam" id="PF08719"/>
    </source>
</evidence>
<organism evidence="3 4">
    <name type="scientific">Trichostrongylus colubriformis</name>
    <name type="common">Black scour worm</name>
    <dbReference type="NCBI Taxonomy" id="6319"/>
    <lineage>
        <taxon>Eukaryota</taxon>
        <taxon>Metazoa</taxon>
        <taxon>Ecdysozoa</taxon>
        <taxon>Nematoda</taxon>
        <taxon>Chromadorea</taxon>
        <taxon>Rhabditida</taxon>
        <taxon>Rhabditina</taxon>
        <taxon>Rhabditomorpha</taxon>
        <taxon>Strongyloidea</taxon>
        <taxon>Trichostrongylidae</taxon>
        <taxon>Trichostrongylus</taxon>
    </lineage>
</organism>
<feature type="compositionally biased region" description="Polar residues" evidence="1">
    <location>
        <begin position="210"/>
        <end position="222"/>
    </location>
</feature>
<dbReference type="AlphaFoldDB" id="A0AAN8ESX8"/>
<evidence type="ECO:0000313" key="4">
    <source>
        <dbReference type="Proteomes" id="UP001331761"/>
    </source>
</evidence>
<dbReference type="Pfam" id="PF08719">
    <property type="entry name" value="NADAR"/>
    <property type="match status" value="1"/>
</dbReference>
<proteinExistence type="predicted"/>
<dbReference type="InterPro" id="IPR012816">
    <property type="entry name" value="NADAR"/>
</dbReference>
<dbReference type="Gene3D" id="1.10.357.40">
    <property type="entry name" value="YbiA-like"/>
    <property type="match status" value="1"/>
</dbReference>
<keyword evidence="4" id="KW-1185">Reference proteome</keyword>
<gene>
    <name evidence="3" type="ORF">GCK32_002306</name>
</gene>
<evidence type="ECO:0000256" key="1">
    <source>
        <dbReference type="SAM" id="MobiDB-lite"/>
    </source>
</evidence>
<dbReference type="NCBIfam" id="TIGR02464">
    <property type="entry name" value="ribofla_fusion"/>
    <property type="match status" value="1"/>
</dbReference>
<dbReference type="CDD" id="cd15457">
    <property type="entry name" value="NADAR"/>
    <property type="match status" value="1"/>
</dbReference>
<feature type="region of interest" description="Disordered" evidence="1">
    <location>
        <begin position="153"/>
        <end position="263"/>
    </location>
</feature>
<dbReference type="Proteomes" id="UP001331761">
    <property type="component" value="Unassembled WGS sequence"/>
</dbReference>
<dbReference type="EMBL" id="WIXE01024751">
    <property type="protein sequence ID" value="KAK5965317.1"/>
    <property type="molecule type" value="Genomic_DNA"/>
</dbReference>
<comment type="caution">
    <text evidence="3">The sequence shown here is derived from an EMBL/GenBank/DDBJ whole genome shotgun (WGS) entry which is preliminary data.</text>
</comment>
<feature type="compositionally biased region" description="Acidic residues" evidence="1">
    <location>
        <begin position="321"/>
        <end position="330"/>
    </location>
</feature>
<feature type="region of interest" description="Disordered" evidence="1">
    <location>
        <begin position="292"/>
        <end position="330"/>
    </location>
</feature>
<feature type="compositionally biased region" description="Basic residues" evidence="1">
    <location>
        <begin position="20"/>
        <end position="36"/>
    </location>
</feature>
<feature type="compositionally biased region" description="Basic and acidic residues" evidence="1">
    <location>
        <begin position="184"/>
        <end position="195"/>
    </location>
</feature>
<feature type="region of interest" description="Disordered" evidence="1">
    <location>
        <begin position="20"/>
        <end position="39"/>
    </location>
</feature>
<feature type="domain" description="NADAR" evidence="2">
    <location>
        <begin position="355"/>
        <end position="499"/>
    </location>
</feature>
<reference evidence="3 4" key="1">
    <citation type="submission" date="2019-10" db="EMBL/GenBank/DDBJ databases">
        <title>Assembly and Annotation for the nematode Trichostrongylus colubriformis.</title>
        <authorList>
            <person name="Martin J."/>
        </authorList>
    </citation>
    <scope>NUCLEOTIDE SEQUENCE [LARGE SCALE GENOMIC DNA]</scope>
    <source>
        <strain evidence="3">G859</strain>
        <tissue evidence="3">Whole worm</tissue>
    </source>
</reference>
<accession>A0AAN8ESX8</accession>
<sequence>MFNRTKTKNFRVEVLLPSPRRKGRMGKHPNLWRRPRTAGPRFDSSRCPTFLEDGVVVVDNSMKPSTSERSVELTRSEPLTSVHSAENKRNRLYAPLSALSSRLHSDQPEQFRRSHSVEETGSIVHQHISRRHDVPMQQNSKEAGREVVFCNGSASSVPSARKPLPMKSFDQRATPSSASGFCKKGRDIVIRRDFQESPVANPSSRKRPAPTNNDVDMPSSSEAHVHKSETLTVIIPQRKAALSRQEPKPSHFIKATDSSPSAVENIAATPKSQPMKSPVSLADDEVKLSTSPVALPAEPQPVAEKPANGHSKNEDELQPVSDDESSDEDGELIDPLVVKSSVSDENFIPYSSETHAFSNHQLCRHLLIHEQNFSSAEQFYMWTKARFCKDFSAANAVLYLKDPKMIKQVDSQLKNVDMNEWMKFSWKVRMKAAMAKFKQNRRMRYQLFRTIGSTLVEANVDDTYWGIGLSIDDPNIADPSKWRGANVMGEVLMQIRDVLKDDPDFSDEVEQAKRNLIGSR</sequence>